<dbReference type="OMA" id="HRWRVED"/>
<proteinExistence type="predicted"/>
<sequence length="271" mass="30483">MYKYYCVFLLVCALAFAEEAGKGTCPESNAKQIEYYSKDLPLVILDYNDLVNRANLQALVATAYGQEGLGILLVRNVPGLKEKREELLKLARSLAYLTDEQKQEIEHPQSLYSVGWSHGKEKLAKDQPDFSKGSFYANPLTDDPTNGNREWISQYPSFYHPNLWPVNSLPQLQSAFMETGQLVHEIGKLIAYQMDQLVSSVRPQYVKGTLVDVVGTNLPKGRLLYYFSSDEMKKFNLGNTPHGTSSSTSQGSSREDNWCGWHNDHSSLTGL</sequence>
<feature type="compositionally biased region" description="Low complexity" evidence="1">
    <location>
        <begin position="243"/>
        <end position="252"/>
    </location>
</feature>
<dbReference type="SUPFAM" id="SSF51197">
    <property type="entry name" value="Clavaminate synthase-like"/>
    <property type="match status" value="1"/>
</dbReference>
<feature type="region of interest" description="Disordered" evidence="1">
    <location>
        <begin position="237"/>
        <end position="256"/>
    </location>
</feature>
<dbReference type="Gene3D" id="2.60.120.330">
    <property type="entry name" value="B-lactam Antibiotic, Isopenicillin N Synthase, Chain"/>
    <property type="match status" value="1"/>
</dbReference>
<dbReference type="AlphaFoldDB" id="X6LI13"/>
<dbReference type="InterPro" id="IPR027443">
    <property type="entry name" value="IPNS-like_sf"/>
</dbReference>
<evidence type="ECO:0000313" key="4">
    <source>
        <dbReference type="Proteomes" id="UP000023152"/>
    </source>
</evidence>
<evidence type="ECO:0000256" key="1">
    <source>
        <dbReference type="SAM" id="MobiDB-lite"/>
    </source>
</evidence>
<accession>X6LI13</accession>
<feature type="signal peptide" evidence="2">
    <location>
        <begin position="1"/>
        <end position="17"/>
    </location>
</feature>
<evidence type="ECO:0000256" key="2">
    <source>
        <dbReference type="SAM" id="SignalP"/>
    </source>
</evidence>
<protein>
    <submittedName>
        <fullName evidence="3">Uncharacterized protein</fullName>
    </submittedName>
</protein>
<feature type="chain" id="PRO_5004974002" evidence="2">
    <location>
        <begin position="18"/>
        <end position="271"/>
    </location>
</feature>
<keyword evidence="2" id="KW-0732">Signal</keyword>
<dbReference type="PANTHER" id="PTHR48420:SF1">
    <property type="entry name" value="NON-HAEM DIOXYGENASE N-TERMINAL DOMAIN-CONTAINING PROTEIN"/>
    <property type="match status" value="1"/>
</dbReference>
<feature type="non-terminal residue" evidence="3">
    <location>
        <position position="271"/>
    </location>
</feature>
<dbReference type="OrthoDB" id="438224at2759"/>
<evidence type="ECO:0000313" key="3">
    <source>
        <dbReference type="EMBL" id="ETO00345.1"/>
    </source>
</evidence>
<reference evidence="3 4" key="1">
    <citation type="journal article" date="2013" name="Curr. Biol.">
        <title>The Genome of the Foraminiferan Reticulomyxa filosa.</title>
        <authorList>
            <person name="Glockner G."/>
            <person name="Hulsmann N."/>
            <person name="Schleicher M."/>
            <person name="Noegel A.A."/>
            <person name="Eichinger L."/>
            <person name="Gallinger C."/>
            <person name="Pawlowski J."/>
            <person name="Sierra R."/>
            <person name="Euteneuer U."/>
            <person name="Pillet L."/>
            <person name="Moustafa A."/>
            <person name="Platzer M."/>
            <person name="Groth M."/>
            <person name="Szafranski K."/>
            <person name="Schliwa M."/>
        </authorList>
    </citation>
    <scope>NUCLEOTIDE SEQUENCE [LARGE SCALE GENOMIC DNA]</scope>
</reference>
<gene>
    <name evidence="3" type="ORF">RFI_37102</name>
</gene>
<name>X6LI13_RETFI</name>
<dbReference type="Proteomes" id="UP000023152">
    <property type="component" value="Unassembled WGS sequence"/>
</dbReference>
<dbReference type="EMBL" id="ASPP01041311">
    <property type="protein sequence ID" value="ETO00345.1"/>
    <property type="molecule type" value="Genomic_DNA"/>
</dbReference>
<organism evidence="3 4">
    <name type="scientific">Reticulomyxa filosa</name>
    <dbReference type="NCBI Taxonomy" id="46433"/>
    <lineage>
        <taxon>Eukaryota</taxon>
        <taxon>Sar</taxon>
        <taxon>Rhizaria</taxon>
        <taxon>Retaria</taxon>
        <taxon>Foraminifera</taxon>
        <taxon>Monothalamids</taxon>
        <taxon>Reticulomyxidae</taxon>
        <taxon>Reticulomyxa</taxon>
    </lineage>
</organism>
<keyword evidence="4" id="KW-1185">Reference proteome</keyword>
<comment type="caution">
    <text evidence="3">The sequence shown here is derived from an EMBL/GenBank/DDBJ whole genome shotgun (WGS) entry which is preliminary data.</text>
</comment>
<dbReference type="PANTHER" id="PTHR48420">
    <property type="entry name" value="NON-HAEM DIOXYGENASE N-TERMINAL DOMAIN-CONTAINING PROTEIN"/>
    <property type="match status" value="1"/>
</dbReference>